<dbReference type="InterPro" id="IPR007991">
    <property type="entry name" value="RNA_pol_I_trans_ini_fac_RRN3"/>
</dbReference>
<feature type="compositionally biased region" description="Acidic residues" evidence="2">
    <location>
        <begin position="299"/>
        <end position="322"/>
    </location>
</feature>
<comment type="caution">
    <text evidence="3">The sequence shown here is derived from an EMBL/GenBank/DDBJ whole genome shotgun (WGS) entry which is preliminary data.</text>
</comment>
<feature type="region of interest" description="Disordered" evidence="2">
    <location>
        <begin position="290"/>
        <end position="323"/>
    </location>
</feature>
<evidence type="ECO:0000256" key="2">
    <source>
        <dbReference type="SAM" id="MobiDB-lite"/>
    </source>
</evidence>
<dbReference type="PANTHER" id="PTHR12790:SF0">
    <property type="entry name" value="RNA POLYMERASE I-SPECIFIC TRANSCRIPTION INITIATION FACTOR RRN3-RELATED"/>
    <property type="match status" value="1"/>
</dbReference>
<name>A0A8H6FK67_9LECA</name>
<dbReference type="PANTHER" id="PTHR12790">
    <property type="entry name" value="TRANSCRIPTION INITIATION FACTOR IA RRN3"/>
    <property type="match status" value="1"/>
</dbReference>
<proteinExistence type="inferred from homology"/>
<dbReference type="GeneID" id="59332806"/>
<comment type="similarity">
    <text evidence="1">Belongs to the RRN3 family.</text>
</comment>
<protein>
    <recommendedName>
        <fullName evidence="5">RNA polymerase I-specific transcription initiation factor RRN3</fullName>
    </recommendedName>
</protein>
<evidence type="ECO:0000313" key="3">
    <source>
        <dbReference type="EMBL" id="KAF6230059.1"/>
    </source>
</evidence>
<dbReference type="GO" id="GO:0005634">
    <property type="term" value="C:nucleus"/>
    <property type="evidence" value="ECO:0007669"/>
    <property type="project" value="TreeGrafter"/>
</dbReference>
<feature type="compositionally biased region" description="Acidic residues" evidence="2">
    <location>
        <begin position="649"/>
        <end position="661"/>
    </location>
</feature>
<dbReference type="Proteomes" id="UP000593566">
    <property type="component" value="Unassembled WGS sequence"/>
</dbReference>
<sequence>MSTIQRLTGPITATTPKPLLRRPTLVRKREDDDEAPPSSPRKKAKVTFDSDVEVRVVGDWEKAPHLIQEEVRRAFAKRALGDDSGYDKLKDVYSQKNGNEEEFSPVTIKNYTISLLANVSVLNKSNSDLVHAVLSSDWLGRTEDYVALFVRLLANVSSAQGVFLGDVVQMLVNNLTAAPPSNGRIRDLPVVTRLMIYARVHRTLQYLLQLIPSAGRILSSTMTTAFPHPTDSRRSHVVYVQNLLKLVGYSPELRGEVLALITERLVKIDVQVQVDLEDLAEDVGEGLVDQIPPARPDLMDDMEDSDMSDEEDDFDEDEEDEEAQRAKEITKNVEKMDAILDILFSHYEQSFGHPSVEEQVGSLNILLSQFVTTILPTHRSRHTQFLLFHFAQQSSEYIDTFVGTCVQITFDKGQPAIVRQASAAYLASFVARGMHVPSNIVRDVFGYIGGELARLRRNHEPSCRGPDMRRYSSFYVLVQALLYIFCFRWRDLESAPDDDFEDDDLNTPYGQQHQWKSGVKEALSQNVFSKLNPLKVCSTAIVTEFARIANHLSIVYVYHLLETNKRVRVLQSAGTGYGQPNRETALSARRDESYQHLDAYFPFDPYHLPKSKRWIEGDYREWSGIPGLDDEQASETDSDDEEGLKSEAEEGTETDETGGSF</sequence>
<evidence type="ECO:0000313" key="4">
    <source>
        <dbReference type="Proteomes" id="UP000593566"/>
    </source>
</evidence>
<organism evidence="3 4">
    <name type="scientific">Letharia lupina</name>
    <dbReference type="NCBI Taxonomy" id="560253"/>
    <lineage>
        <taxon>Eukaryota</taxon>
        <taxon>Fungi</taxon>
        <taxon>Dikarya</taxon>
        <taxon>Ascomycota</taxon>
        <taxon>Pezizomycotina</taxon>
        <taxon>Lecanoromycetes</taxon>
        <taxon>OSLEUM clade</taxon>
        <taxon>Lecanoromycetidae</taxon>
        <taxon>Lecanorales</taxon>
        <taxon>Lecanorineae</taxon>
        <taxon>Parmeliaceae</taxon>
        <taxon>Letharia</taxon>
    </lineage>
</organism>
<dbReference type="GO" id="GO:0006361">
    <property type="term" value="P:transcription initiation at RNA polymerase I promoter"/>
    <property type="evidence" value="ECO:0007669"/>
    <property type="project" value="InterPro"/>
</dbReference>
<evidence type="ECO:0008006" key="5">
    <source>
        <dbReference type="Google" id="ProtNLM"/>
    </source>
</evidence>
<dbReference type="GO" id="GO:0001181">
    <property type="term" value="F:RNA polymerase I general transcription initiation factor activity"/>
    <property type="evidence" value="ECO:0007669"/>
    <property type="project" value="InterPro"/>
</dbReference>
<feature type="compositionally biased region" description="Polar residues" evidence="2">
    <location>
        <begin position="1"/>
        <end position="15"/>
    </location>
</feature>
<dbReference type="EMBL" id="JACCJB010000002">
    <property type="protein sequence ID" value="KAF6230059.1"/>
    <property type="molecule type" value="Genomic_DNA"/>
</dbReference>
<keyword evidence="4" id="KW-1185">Reference proteome</keyword>
<gene>
    <name evidence="3" type="ORF">HO133_004398</name>
</gene>
<evidence type="ECO:0000256" key="1">
    <source>
        <dbReference type="ARBA" id="ARBA00010098"/>
    </source>
</evidence>
<reference evidence="3 4" key="1">
    <citation type="journal article" date="2020" name="Genomics">
        <title>Complete, high-quality genomes from long-read metagenomic sequencing of two wolf lichen thalli reveals enigmatic genome architecture.</title>
        <authorList>
            <person name="McKenzie S.K."/>
            <person name="Walston R.F."/>
            <person name="Allen J.L."/>
        </authorList>
    </citation>
    <scope>NUCLEOTIDE SEQUENCE [LARGE SCALE GENOMIC DNA]</scope>
    <source>
        <strain evidence="3">WasteWater1</strain>
    </source>
</reference>
<feature type="compositionally biased region" description="Acidic residues" evidence="2">
    <location>
        <begin position="628"/>
        <end position="642"/>
    </location>
</feature>
<dbReference type="GO" id="GO:0001042">
    <property type="term" value="F:RNA polymerase I core binding"/>
    <property type="evidence" value="ECO:0007669"/>
    <property type="project" value="TreeGrafter"/>
</dbReference>
<feature type="region of interest" description="Disordered" evidence="2">
    <location>
        <begin position="1"/>
        <end position="46"/>
    </location>
</feature>
<accession>A0A8H6FK67</accession>
<dbReference type="Pfam" id="PF05327">
    <property type="entry name" value="RRN3"/>
    <property type="match status" value="1"/>
</dbReference>
<dbReference type="RefSeq" id="XP_037157316.1">
    <property type="nucleotide sequence ID" value="XM_037295315.1"/>
</dbReference>
<dbReference type="AlphaFoldDB" id="A0A8H6FK67"/>
<feature type="region of interest" description="Disordered" evidence="2">
    <location>
        <begin position="625"/>
        <end position="661"/>
    </location>
</feature>